<keyword evidence="3" id="KW-1185">Reference proteome</keyword>
<dbReference type="EMBL" id="CAUYUJ010010021">
    <property type="protein sequence ID" value="CAK0828398.1"/>
    <property type="molecule type" value="Genomic_DNA"/>
</dbReference>
<evidence type="ECO:0000256" key="1">
    <source>
        <dbReference type="SAM" id="SignalP"/>
    </source>
</evidence>
<feature type="chain" id="PRO_5046766182" evidence="1">
    <location>
        <begin position="20"/>
        <end position="360"/>
    </location>
</feature>
<evidence type="ECO:0000313" key="2">
    <source>
        <dbReference type="EMBL" id="CAK0828398.1"/>
    </source>
</evidence>
<dbReference type="CDD" id="cd22997">
    <property type="entry name" value="GT_LH"/>
    <property type="match status" value="1"/>
</dbReference>
<gene>
    <name evidence="2" type="ORF">PCOR1329_LOCUS27623</name>
</gene>
<protein>
    <submittedName>
        <fullName evidence="2">Uncharacterized protein</fullName>
    </submittedName>
</protein>
<evidence type="ECO:0000313" key="3">
    <source>
        <dbReference type="Proteomes" id="UP001189429"/>
    </source>
</evidence>
<dbReference type="Proteomes" id="UP001189429">
    <property type="component" value="Unassembled WGS sequence"/>
</dbReference>
<comment type="caution">
    <text evidence="2">The sequence shown here is derived from an EMBL/GenBank/DDBJ whole genome shotgun (WGS) entry which is preliminary data.</text>
</comment>
<organism evidence="2 3">
    <name type="scientific">Prorocentrum cordatum</name>
    <dbReference type="NCBI Taxonomy" id="2364126"/>
    <lineage>
        <taxon>Eukaryota</taxon>
        <taxon>Sar</taxon>
        <taxon>Alveolata</taxon>
        <taxon>Dinophyceae</taxon>
        <taxon>Prorocentrales</taxon>
        <taxon>Prorocentraceae</taxon>
        <taxon>Prorocentrum</taxon>
    </lineage>
</organism>
<keyword evidence="1" id="KW-0732">Signal</keyword>
<feature type="signal peptide" evidence="1">
    <location>
        <begin position="1"/>
        <end position="19"/>
    </location>
</feature>
<sequence length="360" mass="40110">MPATSALVLASALLGKGLSLQSSLKDEDLSLDSSISDEGWLAGYEAAVRNIGDISVVTVETRASNPMRLPGRNAGNSDAMVLNPGAGEPWQFYRTKNGLMLRWINETMQRDPNHLAIMIDGGDMIFGGCDEKFVKDKYKKILKASGGGPNMKLVMSGETACFPIEMDWHFRDNATWEQRRSAVNSQVENLTDDWVLPWTPCGDKKQAPCDPVEKRAYRYPNWGFVMGPVKDLYPLFEFVYANGGNPNHKRDTIDQMRAQWWMLFNPDKITLDYTGSLVLSTHQMAWGRKDSEAPIEIVMNKRGKPIIRNKILNQPCCFAHGNGDGEGLINRTMMMIIQMNNLTDAMDRAGLTGPGGRDLA</sequence>
<proteinExistence type="predicted"/>
<accession>A0ABN9SET1</accession>
<reference evidence="2" key="1">
    <citation type="submission" date="2023-10" db="EMBL/GenBank/DDBJ databases">
        <authorList>
            <person name="Chen Y."/>
            <person name="Shah S."/>
            <person name="Dougan E. K."/>
            <person name="Thang M."/>
            <person name="Chan C."/>
        </authorList>
    </citation>
    <scope>NUCLEOTIDE SEQUENCE [LARGE SCALE GENOMIC DNA]</scope>
</reference>
<name>A0ABN9SET1_9DINO</name>